<feature type="transmembrane region" description="Helical" evidence="2">
    <location>
        <begin position="174"/>
        <end position="193"/>
    </location>
</feature>
<evidence type="ECO:0000313" key="4">
    <source>
        <dbReference type="Proteomes" id="UP001321760"/>
    </source>
</evidence>
<reference evidence="3" key="2">
    <citation type="submission" date="2023-05" db="EMBL/GenBank/DDBJ databases">
        <authorList>
            <consortium name="Lawrence Berkeley National Laboratory"/>
            <person name="Steindorff A."/>
            <person name="Hensen N."/>
            <person name="Bonometti L."/>
            <person name="Westerberg I."/>
            <person name="Brannstrom I.O."/>
            <person name="Guillou S."/>
            <person name="Cros-Aarteil S."/>
            <person name="Calhoun S."/>
            <person name="Haridas S."/>
            <person name="Kuo A."/>
            <person name="Mondo S."/>
            <person name="Pangilinan J."/>
            <person name="Riley R."/>
            <person name="Labutti K."/>
            <person name="Andreopoulos B."/>
            <person name="Lipzen A."/>
            <person name="Chen C."/>
            <person name="Yanf M."/>
            <person name="Daum C."/>
            <person name="Ng V."/>
            <person name="Clum A."/>
            <person name="Ohm R."/>
            <person name="Martin F."/>
            <person name="Silar P."/>
            <person name="Natvig D."/>
            <person name="Lalanne C."/>
            <person name="Gautier V."/>
            <person name="Ament-Velasquez S.L."/>
            <person name="Kruys A."/>
            <person name="Hutchinson M.I."/>
            <person name="Powell A.J."/>
            <person name="Barry K."/>
            <person name="Miller A.N."/>
            <person name="Grigoriev I.V."/>
            <person name="Debuchy R."/>
            <person name="Gladieux P."/>
            <person name="Thoren M.H."/>
            <person name="Johannesson H."/>
        </authorList>
    </citation>
    <scope>NUCLEOTIDE SEQUENCE</scope>
    <source>
        <strain evidence="3">PSN243</strain>
    </source>
</reference>
<keyword evidence="2" id="KW-0472">Membrane</keyword>
<evidence type="ECO:0000256" key="2">
    <source>
        <dbReference type="SAM" id="Phobius"/>
    </source>
</evidence>
<accession>A0AAV9GD37</accession>
<feature type="transmembrane region" description="Helical" evidence="2">
    <location>
        <begin position="199"/>
        <end position="219"/>
    </location>
</feature>
<keyword evidence="2" id="KW-1133">Transmembrane helix</keyword>
<keyword evidence="4" id="KW-1185">Reference proteome</keyword>
<keyword evidence="2" id="KW-0812">Transmembrane</keyword>
<dbReference type="Proteomes" id="UP001321760">
    <property type="component" value="Unassembled WGS sequence"/>
</dbReference>
<evidence type="ECO:0008006" key="5">
    <source>
        <dbReference type="Google" id="ProtNLM"/>
    </source>
</evidence>
<feature type="compositionally biased region" description="Basic and acidic residues" evidence="1">
    <location>
        <begin position="372"/>
        <end position="381"/>
    </location>
</feature>
<comment type="caution">
    <text evidence="3">The sequence shown here is derived from an EMBL/GenBank/DDBJ whole genome shotgun (WGS) entry which is preliminary data.</text>
</comment>
<evidence type="ECO:0000313" key="3">
    <source>
        <dbReference type="EMBL" id="KAK4446024.1"/>
    </source>
</evidence>
<reference evidence="3" key="1">
    <citation type="journal article" date="2023" name="Mol. Phylogenet. Evol.">
        <title>Genome-scale phylogeny and comparative genomics of the fungal order Sordariales.</title>
        <authorList>
            <person name="Hensen N."/>
            <person name="Bonometti L."/>
            <person name="Westerberg I."/>
            <person name="Brannstrom I.O."/>
            <person name="Guillou S."/>
            <person name="Cros-Aarteil S."/>
            <person name="Calhoun S."/>
            <person name="Haridas S."/>
            <person name="Kuo A."/>
            <person name="Mondo S."/>
            <person name="Pangilinan J."/>
            <person name="Riley R."/>
            <person name="LaButti K."/>
            <person name="Andreopoulos B."/>
            <person name="Lipzen A."/>
            <person name="Chen C."/>
            <person name="Yan M."/>
            <person name="Daum C."/>
            <person name="Ng V."/>
            <person name="Clum A."/>
            <person name="Steindorff A."/>
            <person name="Ohm R.A."/>
            <person name="Martin F."/>
            <person name="Silar P."/>
            <person name="Natvig D.O."/>
            <person name="Lalanne C."/>
            <person name="Gautier V."/>
            <person name="Ament-Velasquez S.L."/>
            <person name="Kruys A."/>
            <person name="Hutchinson M.I."/>
            <person name="Powell A.J."/>
            <person name="Barry K."/>
            <person name="Miller A.N."/>
            <person name="Grigoriev I.V."/>
            <person name="Debuchy R."/>
            <person name="Gladieux P."/>
            <person name="Hiltunen Thoren M."/>
            <person name="Johannesson H."/>
        </authorList>
    </citation>
    <scope>NUCLEOTIDE SEQUENCE</scope>
    <source>
        <strain evidence="3">PSN243</strain>
    </source>
</reference>
<evidence type="ECO:0000256" key="1">
    <source>
        <dbReference type="SAM" id="MobiDB-lite"/>
    </source>
</evidence>
<dbReference type="EMBL" id="MU865960">
    <property type="protein sequence ID" value="KAK4446024.1"/>
    <property type="molecule type" value="Genomic_DNA"/>
</dbReference>
<proteinExistence type="predicted"/>
<organism evidence="3 4">
    <name type="scientific">Podospora aff. communis PSN243</name>
    <dbReference type="NCBI Taxonomy" id="3040156"/>
    <lineage>
        <taxon>Eukaryota</taxon>
        <taxon>Fungi</taxon>
        <taxon>Dikarya</taxon>
        <taxon>Ascomycota</taxon>
        <taxon>Pezizomycotina</taxon>
        <taxon>Sordariomycetes</taxon>
        <taxon>Sordariomycetidae</taxon>
        <taxon>Sordariales</taxon>
        <taxon>Podosporaceae</taxon>
        <taxon>Podospora</taxon>
    </lineage>
</organism>
<feature type="region of interest" description="Disordered" evidence="1">
    <location>
        <begin position="366"/>
        <end position="390"/>
    </location>
</feature>
<protein>
    <recommendedName>
        <fullName evidence="5">Heterokaryon incompatibility domain-containing protein</fullName>
    </recommendedName>
</protein>
<sequence length="390" mass="44098">MDRLVDPITAKYWEFTWSTPLFRFGDAEPVADTGIEIFVLILSRYWVRSKRGPRPARKPVRNDALELLASRLLRGFLSAIEAWVIDRLLPPSASTFMRTFLMVHATHTATQRITTRGSMILNDIGCFASLNFAYPNSYVMCKRDQHAVLAFLDIFLLLRRLVRRDLGNDLLQYLINPTMAIIFGLTTCTIWALDNDVHSALGIFGITVVGFAIILAVWYPAFLFRLMTRLPDANAYGVKRAAQTLAGTVPHSMYEYRSLQEGEIRLLQLMPRNSLREDVVVAELITVSLNSMPDYDCMSYAWGDPSTKKDSYILVNEVANRRPPHFRAVGWPRLVPTPHANNTTTTNGLAMANSILQVADNRLFQGGQQEQTGRRKPEDVGGPKWPDFCV</sequence>
<dbReference type="AlphaFoldDB" id="A0AAV9GD37"/>
<gene>
    <name evidence="3" type="ORF">QBC34DRAFT_383699</name>
</gene>
<name>A0AAV9GD37_9PEZI</name>